<keyword evidence="2" id="KW-1185">Reference proteome</keyword>
<sequence length="163" mass="17519">AGYENPANTGASACYHLGSEKGKRDYKFRGNIPIRCLFSLPLRNPAWLVPWQVGDDGDRDSGGVKEGEGQAYSWAIDQQPSFTPGPLSLVSPMYSLHFNCAPLFASPISREGGRVLGSHHAWRGGEGRGGHAWEASGLRPILPISGAEGHRAPLPAWCQLGRA</sequence>
<name>A0A8D2LE56_VARKO</name>
<evidence type="ECO:0000313" key="2">
    <source>
        <dbReference type="Proteomes" id="UP000694545"/>
    </source>
</evidence>
<reference evidence="1" key="1">
    <citation type="submission" date="2025-08" db="UniProtKB">
        <authorList>
            <consortium name="Ensembl"/>
        </authorList>
    </citation>
    <scope>IDENTIFICATION</scope>
</reference>
<dbReference type="AlphaFoldDB" id="A0A8D2LE56"/>
<dbReference type="Proteomes" id="UP000694545">
    <property type="component" value="Unplaced"/>
</dbReference>
<evidence type="ECO:0000313" key="1">
    <source>
        <dbReference type="Ensembl" id="ENSVKKP00000020768.1"/>
    </source>
</evidence>
<organism evidence="1 2">
    <name type="scientific">Varanus komodoensis</name>
    <name type="common">Komodo dragon</name>
    <dbReference type="NCBI Taxonomy" id="61221"/>
    <lineage>
        <taxon>Eukaryota</taxon>
        <taxon>Metazoa</taxon>
        <taxon>Chordata</taxon>
        <taxon>Craniata</taxon>
        <taxon>Vertebrata</taxon>
        <taxon>Euteleostomi</taxon>
        <taxon>Lepidosauria</taxon>
        <taxon>Squamata</taxon>
        <taxon>Bifurcata</taxon>
        <taxon>Unidentata</taxon>
        <taxon>Episquamata</taxon>
        <taxon>Toxicofera</taxon>
        <taxon>Anguimorpha</taxon>
        <taxon>Paleoanguimorpha</taxon>
        <taxon>Varanoidea</taxon>
        <taxon>Varanidae</taxon>
        <taxon>Varanus</taxon>
    </lineage>
</organism>
<dbReference type="Ensembl" id="ENSVKKT00000021283.1">
    <property type="protein sequence ID" value="ENSVKKP00000020768.1"/>
    <property type="gene ID" value="ENSVKKG00000013947.1"/>
</dbReference>
<accession>A0A8D2LE56</accession>
<reference evidence="1" key="2">
    <citation type="submission" date="2025-09" db="UniProtKB">
        <authorList>
            <consortium name="Ensembl"/>
        </authorList>
    </citation>
    <scope>IDENTIFICATION</scope>
</reference>
<protein>
    <submittedName>
        <fullName evidence="1">Uncharacterized protein</fullName>
    </submittedName>
</protein>
<proteinExistence type="predicted"/>